<dbReference type="PROSITE" id="PS50928">
    <property type="entry name" value="ABC_TM1"/>
    <property type="match status" value="1"/>
</dbReference>
<evidence type="ECO:0000259" key="10">
    <source>
        <dbReference type="PROSITE" id="PS50928"/>
    </source>
</evidence>
<evidence type="ECO:0000256" key="3">
    <source>
        <dbReference type="ARBA" id="ARBA00022448"/>
    </source>
</evidence>
<comment type="caution">
    <text evidence="11">The sequence shown here is derived from an EMBL/GenBank/DDBJ whole genome shotgun (WGS) entry which is preliminary data.</text>
</comment>
<feature type="transmembrane region" description="Helical" evidence="8">
    <location>
        <begin position="173"/>
        <end position="191"/>
    </location>
</feature>
<keyword evidence="6 8" id="KW-1133">Transmembrane helix</keyword>
<feature type="transmembrane region" description="Helical" evidence="8">
    <location>
        <begin position="290"/>
        <end position="311"/>
    </location>
</feature>
<dbReference type="SUPFAM" id="SSF161098">
    <property type="entry name" value="MetI-like"/>
    <property type="match status" value="1"/>
</dbReference>
<dbReference type="GO" id="GO:0005315">
    <property type="term" value="F:phosphate transmembrane transporter activity"/>
    <property type="evidence" value="ECO:0007669"/>
    <property type="project" value="InterPro"/>
</dbReference>
<evidence type="ECO:0000256" key="8">
    <source>
        <dbReference type="RuleBase" id="RU363032"/>
    </source>
</evidence>
<name>A0A3M8DP95_9BACL</name>
<feature type="transmembrane region" description="Helical" evidence="8">
    <location>
        <begin position="93"/>
        <end position="125"/>
    </location>
</feature>
<dbReference type="RefSeq" id="WP_122918199.1">
    <property type="nucleotide sequence ID" value="NZ_RHHQ01000008.1"/>
</dbReference>
<keyword evidence="12" id="KW-1185">Reference proteome</keyword>
<feature type="transmembrane region" description="Helical" evidence="8">
    <location>
        <begin position="258"/>
        <end position="278"/>
    </location>
</feature>
<evidence type="ECO:0000256" key="9">
    <source>
        <dbReference type="RuleBase" id="RU363054"/>
    </source>
</evidence>
<sequence>MEKVVEKASVNPRSSFSLEQGKKTSWLDRTVRARISDQLFKLFCLGSGFILCVTLFTIIYFVGKTGFLTFQEVPLTTFLFSAEWVPENNQFGAFLFIFGTLVLTALTLLIATPLSLGIAIFLSEIAPTWVKRILRPVLDLLVGIPSVVYGYLGLTVLIPFIREVTGQEMGDGILAAALVLAIMVLPTITRISDDSISFVPGKYRHAAYALGATRTQMIFGVVLPAARKGIVTAIILGMARALGETMAVVMVIGNTAQLATGLFVPTSVLTSNIVMQISNVPFDSTWNYSLYMMAFLLLFLSLVLIAIIRLIRPKGETA</sequence>
<dbReference type="InterPro" id="IPR051124">
    <property type="entry name" value="Phosphate_Transport_Permease"/>
</dbReference>
<comment type="similarity">
    <text evidence="2 9">Belongs to the binding-protein-dependent transport system permease family. CysTW subfamily.</text>
</comment>
<evidence type="ECO:0000256" key="1">
    <source>
        <dbReference type="ARBA" id="ARBA00004651"/>
    </source>
</evidence>
<dbReference type="PANTHER" id="PTHR30425">
    <property type="entry name" value="PHOSPHATE TRANSPORT SYSTEM PERMEASE PROTEIN PST"/>
    <property type="match status" value="1"/>
</dbReference>
<gene>
    <name evidence="11" type="primary">pstC</name>
    <name evidence="11" type="ORF">EDM56_12395</name>
</gene>
<dbReference type="Gene3D" id="1.10.3720.10">
    <property type="entry name" value="MetI-like"/>
    <property type="match status" value="1"/>
</dbReference>
<dbReference type="AlphaFoldDB" id="A0A3M8DP95"/>
<dbReference type="GO" id="GO:0006817">
    <property type="term" value="P:phosphate ion transport"/>
    <property type="evidence" value="ECO:0007669"/>
    <property type="project" value="UniProtKB-KW"/>
</dbReference>
<dbReference type="PANTHER" id="PTHR30425:SF2">
    <property type="entry name" value="ABC TRANSPORTER PERMEASE PROTEIN YQGH-RELATED"/>
    <property type="match status" value="1"/>
</dbReference>
<reference evidence="11 12" key="1">
    <citation type="submission" date="2018-10" db="EMBL/GenBank/DDBJ databases">
        <title>Phylogenomics of Brevibacillus.</title>
        <authorList>
            <person name="Dunlap C."/>
        </authorList>
    </citation>
    <scope>NUCLEOTIDE SEQUENCE [LARGE SCALE GENOMIC DNA]</scope>
    <source>
        <strain evidence="11 12">JCM 15716</strain>
    </source>
</reference>
<dbReference type="InterPro" id="IPR000515">
    <property type="entry name" value="MetI-like"/>
</dbReference>
<dbReference type="GO" id="GO:0005886">
    <property type="term" value="C:plasma membrane"/>
    <property type="evidence" value="ECO:0007669"/>
    <property type="project" value="UniProtKB-SubCell"/>
</dbReference>
<keyword evidence="7 8" id="KW-0472">Membrane</keyword>
<evidence type="ECO:0000313" key="11">
    <source>
        <dbReference type="EMBL" id="RNB89946.1"/>
    </source>
</evidence>
<evidence type="ECO:0000256" key="4">
    <source>
        <dbReference type="ARBA" id="ARBA00022475"/>
    </source>
</evidence>
<dbReference type="EMBL" id="RHHQ01000008">
    <property type="protein sequence ID" value="RNB89946.1"/>
    <property type="molecule type" value="Genomic_DNA"/>
</dbReference>
<accession>A0A3M8DP95</accession>
<comment type="subcellular location">
    <subcellularLocation>
        <location evidence="1 8">Cell membrane</location>
        <topology evidence="1 8">Multi-pass membrane protein</topology>
    </subcellularLocation>
</comment>
<proteinExistence type="inferred from homology"/>
<keyword evidence="9" id="KW-0592">Phosphate transport</keyword>
<feature type="transmembrane region" description="Helical" evidence="8">
    <location>
        <begin position="39"/>
        <end position="62"/>
    </location>
</feature>
<dbReference type="NCBIfam" id="TIGR02138">
    <property type="entry name" value="phosphate_pstC"/>
    <property type="match status" value="1"/>
</dbReference>
<dbReference type="OrthoDB" id="9785113at2"/>
<evidence type="ECO:0000256" key="7">
    <source>
        <dbReference type="ARBA" id="ARBA00023136"/>
    </source>
</evidence>
<keyword evidence="3 8" id="KW-0813">Transport</keyword>
<evidence type="ECO:0000256" key="6">
    <source>
        <dbReference type="ARBA" id="ARBA00022989"/>
    </source>
</evidence>
<dbReference type="InterPro" id="IPR035906">
    <property type="entry name" value="MetI-like_sf"/>
</dbReference>
<evidence type="ECO:0000313" key="12">
    <source>
        <dbReference type="Proteomes" id="UP000271031"/>
    </source>
</evidence>
<keyword evidence="5 8" id="KW-0812">Transmembrane</keyword>
<dbReference type="Proteomes" id="UP000271031">
    <property type="component" value="Unassembled WGS sequence"/>
</dbReference>
<dbReference type="InterPro" id="IPR011864">
    <property type="entry name" value="Phosphate_PstC"/>
</dbReference>
<dbReference type="CDD" id="cd06261">
    <property type="entry name" value="TM_PBP2"/>
    <property type="match status" value="1"/>
</dbReference>
<protein>
    <recommendedName>
        <fullName evidence="9">Phosphate transport system permease protein</fullName>
    </recommendedName>
</protein>
<feature type="domain" description="ABC transmembrane type-1" evidence="10">
    <location>
        <begin position="97"/>
        <end position="309"/>
    </location>
</feature>
<dbReference type="Pfam" id="PF00528">
    <property type="entry name" value="BPD_transp_1"/>
    <property type="match status" value="1"/>
</dbReference>
<feature type="transmembrane region" description="Helical" evidence="8">
    <location>
        <begin position="137"/>
        <end position="161"/>
    </location>
</feature>
<keyword evidence="4 9" id="KW-1003">Cell membrane</keyword>
<evidence type="ECO:0000256" key="5">
    <source>
        <dbReference type="ARBA" id="ARBA00022692"/>
    </source>
</evidence>
<organism evidence="11 12">
    <name type="scientific">Brevibacillus fluminis</name>
    <dbReference type="NCBI Taxonomy" id="511487"/>
    <lineage>
        <taxon>Bacteria</taxon>
        <taxon>Bacillati</taxon>
        <taxon>Bacillota</taxon>
        <taxon>Bacilli</taxon>
        <taxon>Bacillales</taxon>
        <taxon>Paenibacillaceae</taxon>
        <taxon>Brevibacillus</taxon>
    </lineage>
</organism>
<comment type="function">
    <text evidence="9">Part of the binding-protein-dependent transport system for phosphate; probably responsible for the translocation of the substrate across the membrane.</text>
</comment>
<evidence type="ECO:0000256" key="2">
    <source>
        <dbReference type="ARBA" id="ARBA00007069"/>
    </source>
</evidence>